<evidence type="ECO:0008006" key="4">
    <source>
        <dbReference type="Google" id="ProtNLM"/>
    </source>
</evidence>
<sequence length="203" mass="22372">MFEDILNRLSRRVENMLFRAVIRRCRLTEGSGAMIAQASGRAGETPDDVLIMHHYGFDQYPLPVDANGRGAEMLALQLERNLVVGLPPMDRRHRSKSGVSVPGEVGLYDDQGQTFTFKRGEEAVLTTKVLRVVATEKIIFETPEGEFTQNVKIGGNLEVAQDITDQTNDGNTRTVAGMRSVHNGHNHPENDNGGPTGSPNQEM</sequence>
<feature type="region of interest" description="Disordered" evidence="1">
    <location>
        <begin position="164"/>
        <end position="203"/>
    </location>
</feature>
<evidence type="ECO:0000313" key="2">
    <source>
        <dbReference type="EMBL" id="RCK21109.1"/>
    </source>
</evidence>
<evidence type="ECO:0000256" key="1">
    <source>
        <dbReference type="SAM" id="MobiDB-lite"/>
    </source>
</evidence>
<comment type="caution">
    <text evidence="2">The sequence shown here is derived from an EMBL/GenBank/DDBJ whole genome shotgun (WGS) entry which is preliminary data.</text>
</comment>
<dbReference type="Proteomes" id="UP000253061">
    <property type="component" value="Unassembled WGS sequence"/>
</dbReference>
<feature type="compositionally biased region" description="Polar residues" evidence="1">
    <location>
        <begin position="164"/>
        <end position="174"/>
    </location>
</feature>
<dbReference type="RefSeq" id="WP_062954009.1">
    <property type="nucleotide sequence ID" value="NZ_JPWB01000006.1"/>
</dbReference>
<accession>A0A367V7V7</accession>
<protein>
    <recommendedName>
        <fullName evidence="4">Phage baseplate assembly protein V</fullName>
    </recommendedName>
</protein>
<evidence type="ECO:0000313" key="3">
    <source>
        <dbReference type="Proteomes" id="UP000253061"/>
    </source>
</evidence>
<reference evidence="2 3" key="1">
    <citation type="submission" date="2014-07" db="EMBL/GenBank/DDBJ databases">
        <title>Draft genome sequence of Thalassospira profundimaris R8-17.</title>
        <authorList>
            <person name="Lai Q."/>
            <person name="Shao Z."/>
        </authorList>
    </citation>
    <scope>NUCLEOTIDE SEQUENCE [LARGE SCALE GENOMIC DNA]</scope>
    <source>
        <strain evidence="2 3">R8-17</strain>
    </source>
</reference>
<gene>
    <name evidence="2" type="ORF">TH6_15235</name>
</gene>
<proteinExistence type="predicted"/>
<name>A0A367V7V7_9PROT</name>
<dbReference type="EMBL" id="JPWB01000006">
    <property type="protein sequence ID" value="RCK21109.1"/>
    <property type="molecule type" value="Genomic_DNA"/>
</dbReference>
<organism evidence="2 3">
    <name type="scientific">Thalassospira profundimaris</name>
    <dbReference type="NCBI Taxonomy" id="502049"/>
    <lineage>
        <taxon>Bacteria</taxon>
        <taxon>Pseudomonadati</taxon>
        <taxon>Pseudomonadota</taxon>
        <taxon>Alphaproteobacteria</taxon>
        <taxon>Rhodospirillales</taxon>
        <taxon>Thalassospiraceae</taxon>
        <taxon>Thalassospira</taxon>
    </lineage>
</organism>
<dbReference type="AlphaFoldDB" id="A0A367V7V7"/>